<comment type="caution">
    <text evidence="1">The sequence shown here is derived from an EMBL/GenBank/DDBJ whole genome shotgun (WGS) entry which is preliminary data.</text>
</comment>
<dbReference type="AlphaFoldDB" id="A0A7J7M9R4"/>
<evidence type="ECO:0000313" key="1">
    <source>
        <dbReference type="EMBL" id="KAF6151627.1"/>
    </source>
</evidence>
<gene>
    <name evidence="1" type="ORF">GIB67_030527</name>
</gene>
<keyword evidence="2" id="KW-1185">Reference proteome</keyword>
<reference evidence="1 2" key="1">
    <citation type="journal article" date="2020" name="IScience">
        <title>Genome Sequencing of the Endangered Kingdonia uniflora (Circaeasteraceae, Ranunculales) Reveals Potential Mechanisms of Evolutionary Specialization.</title>
        <authorList>
            <person name="Sun Y."/>
            <person name="Deng T."/>
            <person name="Zhang A."/>
            <person name="Moore M.J."/>
            <person name="Landis J.B."/>
            <person name="Lin N."/>
            <person name="Zhang H."/>
            <person name="Zhang X."/>
            <person name="Huang J."/>
            <person name="Zhang X."/>
            <person name="Sun H."/>
            <person name="Wang H."/>
        </authorList>
    </citation>
    <scope>NUCLEOTIDE SEQUENCE [LARGE SCALE GENOMIC DNA]</scope>
    <source>
        <strain evidence="1">TB1705</strain>
        <tissue evidence="1">Leaf</tissue>
    </source>
</reference>
<organism evidence="1 2">
    <name type="scientific">Kingdonia uniflora</name>
    <dbReference type="NCBI Taxonomy" id="39325"/>
    <lineage>
        <taxon>Eukaryota</taxon>
        <taxon>Viridiplantae</taxon>
        <taxon>Streptophyta</taxon>
        <taxon>Embryophyta</taxon>
        <taxon>Tracheophyta</taxon>
        <taxon>Spermatophyta</taxon>
        <taxon>Magnoliopsida</taxon>
        <taxon>Ranunculales</taxon>
        <taxon>Circaeasteraceae</taxon>
        <taxon>Kingdonia</taxon>
    </lineage>
</organism>
<name>A0A7J7M9R4_9MAGN</name>
<evidence type="ECO:0000313" key="2">
    <source>
        <dbReference type="Proteomes" id="UP000541444"/>
    </source>
</evidence>
<dbReference type="EMBL" id="JACGCM010001679">
    <property type="protein sequence ID" value="KAF6151627.1"/>
    <property type="molecule type" value="Genomic_DNA"/>
</dbReference>
<sequence>MEKRFSSPSVICHSFVLDADVELIEFPARVTTTRVWQVQMPVLSPRQRRGIEKSSSEKRHWEVLLGE</sequence>
<accession>A0A7J7M9R4</accession>
<protein>
    <submittedName>
        <fullName evidence="1">Uncharacterized protein</fullName>
    </submittedName>
</protein>
<proteinExistence type="predicted"/>
<dbReference type="Proteomes" id="UP000541444">
    <property type="component" value="Unassembled WGS sequence"/>
</dbReference>